<evidence type="ECO:0000313" key="2">
    <source>
        <dbReference type="Proteomes" id="UP000007755"/>
    </source>
</evidence>
<accession>F4WB97</accession>
<reference evidence="1" key="1">
    <citation type="submission" date="2011-02" db="EMBL/GenBank/DDBJ databases">
        <title>The genome of the leaf-cutting ant Acromyrmex echinatior suggests key adaptations to social evolution and fungus farming.</title>
        <authorList>
            <person name="Nygaard S."/>
            <person name="Zhang G."/>
        </authorList>
    </citation>
    <scope>NUCLEOTIDE SEQUENCE</scope>
</reference>
<sequence>MEESSRNLLQHKHRAEQLKQEKTALTLSYEKVNFIPQEMSHRIDVESISIR</sequence>
<gene>
    <name evidence="1" type="ORF">G5I_02803</name>
</gene>
<organism evidence="2">
    <name type="scientific">Acromyrmex echinatior</name>
    <name type="common">Panamanian leafcutter ant</name>
    <name type="synonym">Acromyrmex octospinosus echinatior</name>
    <dbReference type="NCBI Taxonomy" id="103372"/>
    <lineage>
        <taxon>Eukaryota</taxon>
        <taxon>Metazoa</taxon>
        <taxon>Ecdysozoa</taxon>
        <taxon>Arthropoda</taxon>
        <taxon>Hexapoda</taxon>
        <taxon>Insecta</taxon>
        <taxon>Pterygota</taxon>
        <taxon>Neoptera</taxon>
        <taxon>Endopterygota</taxon>
        <taxon>Hymenoptera</taxon>
        <taxon>Apocrita</taxon>
        <taxon>Aculeata</taxon>
        <taxon>Formicoidea</taxon>
        <taxon>Formicidae</taxon>
        <taxon>Myrmicinae</taxon>
        <taxon>Acromyrmex</taxon>
    </lineage>
</organism>
<keyword evidence="2" id="KW-1185">Reference proteome</keyword>
<protein>
    <submittedName>
        <fullName evidence="1">Uncharacterized protein</fullName>
    </submittedName>
</protein>
<dbReference type="InParanoid" id="F4WB97"/>
<dbReference type="Proteomes" id="UP000007755">
    <property type="component" value="Unassembled WGS sequence"/>
</dbReference>
<proteinExistence type="predicted"/>
<name>F4WB97_ACREC</name>
<dbReference type="EMBL" id="GL888060">
    <property type="protein sequence ID" value="EGI68518.1"/>
    <property type="molecule type" value="Genomic_DNA"/>
</dbReference>
<evidence type="ECO:0000313" key="1">
    <source>
        <dbReference type="EMBL" id="EGI68518.1"/>
    </source>
</evidence>
<dbReference type="AlphaFoldDB" id="F4WB97"/>